<protein>
    <recommendedName>
        <fullName evidence="5">[Ribosomal protein bS18]-alanine N-acetyltransferase</fullName>
        <ecNumber evidence="5">2.3.1.266</ecNumber>
    </recommendedName>
</protein>
<evidence type="ECO:0000259" key="7">
    <source>
        <dbReference type="PROSITE" id="PS51186"/>
    </source>
</evidence>
<dbReference type="SUPFAM" id="SSF55729">
    <property type="entry name" value="Acyl-CoA N-acyltransferases (Nat)"/>
    <property type="match status" value="1"/>
</dbReference>
<evidence type="ECO:0000313" key="8">
    <source>
        <dbReference type="EMBL" id="MTV82404.1"/>
    </source>
</evidence>
<dbReference type="PROSITE" id="PS51186">
    <property type="entry name" value="GNAT"/>
    <property type="match status" value="1"/>
</dbReference>
<dbReference type="EC" id="2.3.1.266" evidence="5"/>
<evidence type="ECO:0000256" key="3">
    <source>
        <dbReference type="ARBA" id="ARBA00022679"/>
    </source>
</evidence>
<dbReference type="InterPro" id="IPR050680">
    <property type="entry name" value="YpeA/RimI_acetyltransf"/>
</dbReference>
<dbReference type="InterPro" id="IPR016181">
    <property type="entry name" value="Acyl_CoA_acyltransferase"/>
</dbReference>
<dbReference type="PANTHER" id="PTHR43420">
    <property type="entry name" value="ACETYLTRANSFERASE"/>
    <property type="match status" value="1"/>
</dbReference>
<dbReference type="Pfam" id="PF00583">
    <property type="entry name" value="Acetyltransf_1"/>
    <property type="match status" value="1"/>
</dbReference>
<comment type="catalytic activity">
    <reaction evidence="5">
        <text>N-terminal L-alanyl-[ribosomal protein bS18] + acetyl-CoA = N-terminal N(alpha)-acetyl-L-alanyl-[ribosomal protein bS18] + CoA + H(+)</text>
        <dbReference type="Rhea" id="RHEA:43756"/>
        <dbReference type="Rhea" id="RHEA-COMP:10676"/>
        <dbReference type="Rhea" id="RHEA-COMP:10677"/>
        <dbReference type="ChEBI" id="CHEBI:15378"/>
        <dbReference type="ChEBI" id="CHEBI:57287"/>
        <dbReference type="ChEBI" id="CHEBI:57288"/>
        <dbReference type="ChEBI" id="CHEBI:64718"/>
        <dbReference type="ChEBI" id="CHEBI:83683"/>
        <dbReference type="EC" id="2.3.1.266"/>
    </reaction>
</comment>
<dbReference type="CDD" id="cd04301">
    <property type="entry name" value="NAT_SF"/>
    <property type="match status" value="1"/>
</dbReference>
<accession>A0A7X2XVI7</accession>
<name>A0A7X2XVI7_9LACO</name>
<feature type="signal peptide" evidence="6">
    <location>
        <begin position="1"/>
        <end position="20"/>
    </location>
</feature>
<dbReference type="PROSITE" id="PS51257">
    <property type="entry name" value="PROKAR_LIPOPROTEIN"/>
    <property type="match status" value="1"/>
</dbReference>
<evidence type="ECO:0000256" key="4">
    <source>
        <dbReference type="ARBA" id="ARBA00023315"/>
    </source>
</evidence>
<comment type="subcellular location">
    <subcellularLocation>
        <location evidence="5">Cytoplasm</location>
    </subcellularLocation>
</comment>
<keyword evidence="3 8" id="KW-0808">Transferase</keyword>
<sequence>MTTYKAQVLSNAALPPLAAACAVVAKRAYPVGAAWHLTGFQQDMAAAHRLYAVVRVEGQLLAYVGAIRVLDQVDITGVAVDPNYQRIGLAKKLMAALFAKLTAGTDVFLEVRAANWPARNLYCQVGFKPIGVRKDYYEHPDEDAVLMKLSI</sequence>
<comment type="similarity">
    <text evidence="1 5">Belongs to the acetyltransferase family. RimI subfamily.</text>
</comment>
<evidence type="ECO:0000313" key="9">
    <source>
        <dbReference type="Proteomes" id="UP000466388"/>
    </source>
</evidence>
<evidence type="ECO:0000256" key="5">
    <source>
        <dbReference type="RuleBase" id="RU363094"/>
    </source>
</evidence>
<keyword evidence="6" id="KW-0732">Signal</keyword>
<dbReference type="GO" id="GO:0008999">
    <property type="term" value="F:protein-N-terminal-alanine acetyltransferase activity"/>
    <property type="evidence" value="ECO:0007669"/>
    <property type="project" value="UniProtKB-EC"/>
</dbReference>
<dbReference type="NCBIfam" id="TIGR01575">
    <property type="entry name" value="rimI"/>
    <property type="match status" value="1"/>
</dbReference>
<dbReference type="Proteomes" id="UP000466388">
    <property type="component" value="Unassembled WGS sequence"/>
</dbReference>
<dbReference type="EMBL" id="WNJO01000007">
    <property type="protein sequence ID" value="MTV82404.1"/>
    <property type="molecule type" value="Genomic_DNA"/>
</dbReference>
<keyword evidence="2 5" id="KW-0963">Cytoplasm</keyword>
<comment type="function">
    <text evidence="5">Acetylates the N-terminal alanine of ribosomal protein bS18.</text>
</comment>
<keyword evidence="9" id="KW-1185">Reference proteome</keyword>
<proteinExistence type="inferred from homology"/>
<dbReference type="PANTHER" id="PTHR43420:SF44">
    <property type="entry name" value="ACETYLTRANSFERASE YPEA"/>
    <property type="match status" value="1"/>
</dbReference>
<feature type="domain" description="N-acetyltransferase" evidence="7">
    <location>
        <begin position="7"/>
        <end position="151"/>
    </location>
</feature>
<dbReference type="InterPro" id="IPR006464">
    <property type="entry name" value="AcTrfase_RimI/Ard1"/>
</dbReference>
<keyword evidence="4" id="KW-0012">Acyltransferase</keyword>
<evidence type="ECO:0000256" key="2">
    <source>
        <dbReference type="ARBA" id="ARBA00022490"/>
    </source>
</evidence>
<evidence type="ECO:0000256" key="1">
    <source>
        <dbReference type="ARBA" id="ARBA00005395"/>
    </source>
</evidence>
<feature type="chain" id="PRO_5038919272" description="[Ribosomal protein bS18]-alanine N-acetyltransferase" evidence="6">
    <location>
        <begin position="21"/>
        <end position="151"/>
    </location>
</feature>
<dbReference type="Gene3D" id="3.40.630.30">
    <property type="match status" value="1"/>
</dbReference>
<reference evidence="8 9" key="1">
    <citation type="submission" date="2019-11" db="EMBL/GenBank/DDBJ databases">
        <title>Lactobacillus sp. nov. CRM56-3, isolated from fermented tea leaves.</title>
        <authorList>
            <person name="Phuengjayaem S."/>
            <person name="Tanasupawat S."/>
        </authorList>
    </citation>
    <scope>NUCLEOTIDE SEQUENCE [LARGE SCALE GENOMIC DNA]</scope>
    <source>
        <strain evidence="8 9">CRM56-3</strain>
    </source>
</reference>
<dbReference type="RefSeq" id="WP_155431678.1">
    <property type="nucleotide sequence ID" value="NZ_WNJO01000007.1"/>
</dbReference>
<evidence type="ECO:0000256" key="6">
    <source>
        <dbReference type="SAM" id="SignalP"/>
    </source>
</evidence>
<organism evidence="8 9">
    <name type="scientific">Secundilactobacillus folii</name>
    <dbReference type="NCBI Taxonomy" id="2678357"/>
    <lineage>
        <taxon>Bacteria</taxon>
        <taxon>Bacillati</taxon>
        <taxon>Bacillota</taxon>
        <taxon>Bacilli</taxon>
        <taxon>Lactobacillales</taxon>
        <taxon>Lactobacillaceae</taxon>
        <taxon>Secundilactobacillus</taxon>
    </lineage>
</organism>
<dbReference type="GO" id="GO:0005737">
    <property type="term" value="C:cytoplasm"/>
    <property type="evidence" value="ECO:0007669"/>
    <property type="project" value="UniProtKB-SubCell"/>
</dbReference>
<comment type="caution">
    <text evidence="8">The sequence shown here is derived from an EMBL/GenBank/DDBJ whole genome shotgun (WGS) entry which is preliminary data.</text>
</comment>
<dbReference type="AlphaFoldDB" id="A0A7X2XVI7"/>
<dbReference type="InterPro" id="IPR000182">
    <property type="entry name" value="GNAT_dom"/>
</dbReference>
<gene>
    <name evidence="8" type="primary">rimI</name>
    <name evidence="8" type="ORF">GM612_07025</name>
</gene>